<dbReference type="HOGENOM" id="CLU_040211_0_0_1"/>
<dbReference type="STRING" id="1220924.W2SAA2"/>
<evidence type="ECO:0000256" key="11">
    <source>
        <dbReference type="ARBA" id="ARBA00023204"/>
    </source>
</evidence>
<sequence length="420" mass="44831">MDGLETSDHFEQTTTEQSPSLLTIILDTNPAAWSLLADTLSLSTVVANLLVFINAHLACNYTNKVAVIASHPDKAQWLYPSPVEQKTSVSSTPSKRTNATDEDTDHPSKRLKLNGPEDPSTSDLSGSQSGSKYRPFRLIEEALLSNLSNLFNSTTPESLATSGSTSTMIAGALTLALTYINRESTAYAESIVGVATDPTTQQTADTSSPARLQSRILLISASPTTDLAHQYIPIMNSIFACQRLSIPIDILAIPLPTNPTTTTSSSSSSGTSTNTTVFLQQASDATSGIYLPFLYPPTPTKTSTSQALLTLLLGPLLPSPQTRTHLTSPTLINIDFRAACFCHRRVIDLGYVCSICLSIFCEVPEGRECLTCGTRLELGEGVGREPRVVGGRRKKKKKLRGLGVDGAEGTPSRVGTPVAG</sequence>
<evidence type="ECO:0000256" key="2">
    <source>
        <dbReference type="ARBA" id="ARBA00004123"/>
    </source>
</evidence>
<dbReference type="EMBL" id="KB822713">
    <property type="protein sequence ID" value="ETN44834.1"/>
    <property type="molecule type" value="Genomic_DNA"/>
</dbReference>
<feature type="compositionally biased region" description="Polar residues" evidence="15">
    <location>
        <begin position="84"/>
        <end position="97"/>
    </location>
</feature>
<organism evidence="16 17">
    <name type="scientific">Cyphellophora europaea (strain CBS 101466)</name>
    <name type="common">Phialophora europaea</name>
    <dbReference type="NCBI Taxonomy" id="1220924"/>
    <lineage>
        <taxon>Eukaryota</taxon>
        <taxon>Fungi</taxon>
        <taxon>Dikarya</taxon>
        <taxon>Ascomycota</taxon>
        <taxon>Pezizomycotina</taxon>
        <taxon>Eurotiomycetes</taxon>
        <taxon>Chaetothyriomycetidae</taxon>
        <taxon>Chaetothyriales</taxon>
        <taxon>Cyphellophoraceae</taxon>
        <taxon>Cyphellophora</taxon>
    </lineage>
</organism>
<dbReference type="Proteomes" id="UP000030752">
    <property type="component" value="Unassembled WGS sequence"/>
</dbReference>
<keyword evidence="5 14" id="KW-0479">Metal-binding</keyword>
<keyword evidence="9 14" id="KW-0805">Transcription regulation</keyword>
<dbReference type="Gene3D" id="3.40.50.410">
    <property type="entry name" value="von Willebrand factor, type A domain"/>
    <property type="match status" value="1"/>
</dbReference>
<evidence type="ECO:0000313" key="17">
    <source>
        <dbReference type="Proteomes" id="UP000030752"/>
    </source>
</evidence>
<dbReference type="PANTHER" id="PTHR12831:SF0">
    <property type="entry name" value="GENERAL TRANSCRIPTION FACTOR IIH SUBUNIT 3"/>
    <property type="match status" value="1"/>
</dbReference>
<dbReference type="GO" id="GO:0006355">
    <property type="term" value="P:regulation of DNA-templated transcription"/>
    <property type="evidence" value="ECO:0007669"/>
    <property type="project" value="InterPro"/>
</dbReference>
<proteinExistence type="inferred from homology"/>
<feature type="region of interest" description="Disordered" evidence="15">
    <location>
        <begin position="79"/>
        <end position="131"/>
    </location>
</feature>
<dbReference type="GO" id="GO:0008270">
    <property type="term" value="F:zinc ion binding"/>
    <property type="evidence" value="ECO:0007669"/>
    <property type="project" value="UniProtKB-KW"/>
</dbReference>
<evidence type="ECO:0000256" key="10">
    <source>
        <dbReference type="ARBA" id="ARBA00023163"/>
    </source>
</evidence>
<evidence type="ECO:0000256" key="1">
    <source>
        <dbReference type="ARBA" id="ARBA00002817"/>
    </source>
</evidence>
<feature type="region of interest" description="Disordered" evidence="15">
    <location>
        <begin position="389"/>
        <end position="420"/>
    </location>
</feature>
<evidence type="ECO:0000313" key="16">
    <source>
        <dbReference type="EMBL" id="ETN44834.1"/>
    </source>
</evidence>
<name>W2SAA2_CYPE1</name>
<accession>W2SAA2</accession>
<dbReference type="GO" id="GO:0000439">
    <property type="term" value="C:transcription factor TFIIH core complex"/>
    <property type="evidence" value="ECO:0007669"/>
    <property type="project" value="UniProtKB-UniRule"/>
</dbReference>
<evidence type="ECO:0000256" key="14">
    <source>
        <dbReference type="RuleBase" id="RU368090"/>
    </source>
</evidence>
<dbReference type="RefSeq" id="XP_008712604.1">
    <property type="nucleotide sequence ID" value="XM_008714382.1"/>
</dbReference>
<dbReference type="InterPro" id="IPR004600">
    <property type="entry name" value="TFIIH_Tfb4/GTF2H3"/>
</dbReference>
<dbReference type="eggNOG" id="KOG2487">
    <property type="taxonomic scope" value="Eukaryota"/>
</dbReference>
<evidence type="ECO:0000256" key="5">
    <source>
        <dbReference type="ARBA" id="ARBA00022723"/>
    </source>
</evidence>
<comment type="similarity">
    <text evidence="3 14">Belongs to the TFB4 family.</text>
</comment>
<evidence type="ECO:0000256" key="13">
    <source>
        <dbReference type="ARBA" id="ARBA00033341"/>
    </source>
</evidence>
<evidence type="ECO:0000256" key="4">
    <source>
        <dbReference type="ARBA" id="ARBA00021280"/>
    </source>
</evidence>
<evidence type="ECO:0000256" key="9">
    <source>
        <dbReference type="ARBA" id="ARBA00023015"/>
    </source>
</evidence>
<keyword evidence="12 14" id="KW-0539">Nucleus</keyword>
<dbReference type="Pfam" id="PF03850">
    <property type="entry name" value="Tfb4"/>
    <property type="match status" value="1"/>
</dbReference>
<dbReference type="GO" id="GO:0006289">
    <property type="term" value="P:nucleotide-excision repair"/>
    <property type="evidence" value="ECO:0007669"/>
    <property type="project" value="UniProtKB-UniRule"/>
</dbReference>
<gene>
    <name evidence="16" type="ORF">HMPREF1541_09709</name>
</gene>
<dbReference type="VEuPathDB" id="FungiDB:HMPREF1541_09709"/>
<evidence type="ECO:0000256" key="6">
    <source>
        <dbReference type="ARBA" id="ARBA00022763"/>
    </source>
</evidence>
<reference evidence="16 17" key="1">
    <citation type="submission" date="2013-03" db="EMBL/GenBank/DDBJ databases">
        <title>The Genome Sequence of Phialophora europaea CBS 101466.</title>
        <authorList>
            <consortium name="The Broad Institute Genomics Platform"/>
            <person name="Cuomo C."/>
            <person name="de Hoog S."/>
            <person name="Gorbushina A."/>
            <person name="Walker B."/>
            <person name="Young S.K."/>
            <person name="Zeng Q."/>
            <person name="Gargeya S."/>
            <person name="Fitzgerald M."/>
            <person name="Haas B."/>
            <person name="Abouelleil A."/>
            <person name="Allen A.W."/>
            <person name="Alvarado L."/>
            <person name="Arachchi H.M."/>
            <person name="Berlin A.M."/>
            <person name="Chapman S.B."/>
            <person name="Gainer-Dewar J."/>
            <person name="Goldberg J."/>
            <person name="Griggs A."/>
            <person name="Gujja S."/>
            <person name="Hansen M."/>
            <person name="Howarth C."/>
            <person name="Imamovic A."/>
            <person name="Ireland A."/>
            <person name="Larimer J."/>
            <person name="McCowan C."/>
            <person name="Murphy C."/>
            <person name="Pearson M."/>
            <person name="Poon T.W."/>
            <person name="Priest M."/>
            <person name="Roberts A."/>
            <person name="Saif S."/>
            <person name="Shea T."/>
            <person name="Sisk P."/>
            <person name="Sykes S."/>
            <person name="Wortman J."/>
            <person name="Nusbaum C."/>
            <person name="Birren B."/>
        </authorList>
    </citation>
    <scope>NUCLEOTIDE SEQUENCE [LARGE SCALE GENOMIC DNA]</scope>
    <source>
        <strain evidence="16 17">CBS 101466</strain>
    </source>
</reference>
<feature type="compositionally biased region" description="Basic residues" evidence="15">
    <location>
        <begin position="390"/>
        <end position="400"/>
    </location>
</feature>
<keyword evidence="6 14" id="KW-0227">DNA damage</keyword>
<dbReference type="GO" id="GO:0005675">
    <property type="term" value="C:transcription factor TFIIH holo complex"/>
    <property type="evidence" value="ECO:0007669"/>
    <property type="project" value="UniProtKB-UniRule"/>
</dbReference>
<dbReference type="GeneID" id="19977048"/>
<dbReference type="FunCoup" id="W2SAA2">
    <property type="interactions" value="1138"/>
</dbReference>
<evidence type="ECO:0000256" key="3">
    <source>
        <dbReference type="ARBA" id="ARBA00005273"/>
    </source>
</evidence>
<comment type="function">
    <text evidence="1 14">Component of the general transcription and DNA repair factor IIH (TFIIH) core complex, which is involved in general and transcription-coupled nucleotide excision repair (NER) of damaged DNA and, when complexed to TFIIK, in RNA transcription by RNA polymerase II. In NER, TFIIH acts by opening DNA around the lesion to allow the excision of the damaged oligonucleotide and its replacement by a new DNA fragment. In transcription, TFIIH has an essential role in transcription initiation. When the pre-initiation complex (PIC) has been established, TFIIH is required for promoter opening and promoter escape. Phosphorylation of the C-terminal tail (CTD) of the largest subunit of RNA polymerase II by the kinase module TFIIK controls the initiation of transcription.</text>
</comment>
<dbReference type="AlphaFoldDB" id="W2SAA2"/>
<keyword evidence="11 14" id="KW-0234">DNA repair</keyword>
<evidence type="ECO:0000256" key="8">
    <source>
        <dbReference type="ARBA" id="ARBA00022833"/>
    </source>
</evidence>
<keyword evidence="10 14" id="KW-0804">Transcription</keyword>
<evidence type="ECO:0000256" key="15">
    <source>
        <dbReference type="SAM" id="MobiDB-lite"/>
    </source>
</evidence>
<dbReference type="InterPro" id="IPR036465">
    <property type="entry name" value="vWFA_dom_sf"/>
</dbReference>
<comment type="subunit">
    <text evidence="14">Component of the 7-subunit TFIIH core complex composed of XPB/SSL2, XPD/RAD3, SSL1, TFB1, TFB2, TFB4 and TFB5, which is active in NER. The core complex associates with the 3-subunit CTD-kinase module TFIIK composed of CCL1, KIN28 and TFB3 to form the 10-subunit holoenzyme (holo-TFIIH) active in transcription.</text>
</comment>
<keyword evidence="17" id="KW-1185">Reference proteome</keyword>
<evidence type="ECO:0000256" key="7">
    <source>
        <dbReference type="ARBA" id="ARBA00022771"/>
    </source>
</evidence>
<keyword evidence="7 14" id="KW-0863">Zinc-finger</keyword>
<dbReference type="OrthoDB" id="17307at2759"/>
<comment type="subcellular location">
    <subcellularLocation>
        <location evidence="2 14">Nucleus</location>
    </subcellularLocation>
</comment>
<keyword evidence="8 14" id="KW-0862">Zinc</keyword>
<feature type="compositionally biased region" description="Low complexity" evidence="15">
    <location>
        <begin position="121"/>
        <end position="131"/>
    </location>
</feature>
<evidence type="ECO:0000256" key="12">
    <source>
        <dbReference type="ARBA" id="ARBA00023242"/>
    </source>
</evidence>
<protein>
    <recommendedName>
        <fullName evidence="4 14">General transcription and DNA repair factor IIH subunit TFB4</fullName>
        <shortName evidence="14">TFIIH subunit TFB4</shortName>
    </recommendedName>
    <alternativeName>
        <fullName evidence="13 14">RNA polymerase II transcription factor B subunit 4</fullName>
    </alternativeName>
</protein>
<dbReference type="PANTHER" id="PTHR12831">
    <property type="entry name" value="TRANSCRIPTION INITIATION FACTOR IIH TFIIH , POLYPEPTIDE 3-RELATED"/>
    <property type="match status" value="1"/>
</dbReference>
<dbReference type="InParanoid" id="W2SAA2"/>